<dbReference type="EMBL" id="CP045894">
    <property type="protein sequence ID" value="QQP54594.1"/>
    <property type="molecule type" value="Genomic_DNA"/>
</dbReference>
<evidence type="ECO:0000313" key="1">
    <source>
        <dbReference type="EMBL" id="QQP54594.1"/>
    </source>
</evidence>
<proteinExistence type="predicted"/>
<accession>A0A7T8KET6</accession>
<organism evidence="1 2">
    <name type="scientific">Caligus rogercresseyi</name>
    <name type="common">Sea louse</name>
    <dbReference type="NCBI Taxonomy" id="217165"/>
    <lineage>
        <taxon>Eukaryota</taxon>
        <taxon>Metazoa</taxon>
        <taxon>Ecdysozoa</taxon>
        <taxon>Arthropoda</taxon>
        <taxon>Crustacea</taxon>
        <taxon>Multicrustacea</taxon>
        <taxon>Hexanauplia</taxon>
        <taxon>Copepoda</taxon>
        <taxon>Siphonostomatoida</taxon>
        <taxon>Caligidae</taxon>
        <taxon>Caligus</taxon>
    </lineage>
</organism>
<name>A0A7T8KET6_CALRO</name>
<feature type="non-terminal residue" evidence="1">
    <location>
        <position position="50"/>
    </location>
</feature>
<dbReference type="Proteomes" id="UP000595437">
    <property type="component" value="Chromosome 5"/>
</dbReference>
<evidence type="ECO:0000313" key="2">
    <source>
        <dbReference type="Proteomes" id="UP000595437"/>
    </source>
</evidence>
<protein>
    <submittedName>
        <fullName evidence="1">Uncharacterized protein</fullName>
    </submittedName>
</protein>
<dbReference type="AlphaFoldDB" id="A0A7T8KET6"/>
<gene>
    <name evidence="1" type="ORF">FKW44_007478</name>
</gene>
<feature type="non-terminal residue" evidence="1">
    <location>
        <position position="1"/>
    </location>
</feature>
<reference evidence="2" key="1">
    <citation type="submission" date="2021-01" db="EMBL/GenBank/DDBJ databases">
        <title>Caligus Genome Assembly.</title>
        <authorList>
            <person name="Gallardo-Escarate C."/>
        </authorList>
    </citation>
    <scope>NUCLEOTIDE SEQUENCE [LARGE SCALE GENOMIC DNA]</scope>
</reference>
<keyword evidence="2" id="KW-1185">Reference proteome</keyword>
<sequence>LVSDLKKLKYLLRNEEFGRHEDELLDHLRSSGITATTLLQSEGILFNDLE</sequence>